<protein>
    <submittedName>
        <fullName evidence="4">Single-strand binding protein</fullName>
    </submittedName>
</protein>
<dbReference type="AlphaFoldDB" id="A0A975T572"/>
<name>A0A975T572_9NOST</name>
<dbReference type="RefSeq" id="WP_190602873.1">
    <property type="nucleotide sequence ID" value="NZ_CP021056.1"/>
</dbReference>
<evidence type="ECO:0000256" key="2">
    <source>
        <dbReference type="PROSITE-ProRule" id="PRU00252"/>
    </source>
</evidence>
<dbReference type="EMBL" id="CP021056">
    <property type="protein sequence ID" value="QXE22431.1"/>
    <property type="molecule type" value="Genomic_DNA"/>
</dbReference>
<reference evidence="4" key="1">
    <citation type="submission" date="2017-04" db="EMBL/GenBank/DDBJ databases">
        <title>Genome deletions in a multicellular cyanobacterial endosymbiont for morphological adaptation in marine diatoms.</title>
        <authorList>
            <person name="Wang Y."/>
            <person name="Gao H."/>
            <person name="Li R."/>
            <person name="Xu X."/>
        </authorList>
    </citation>
    <scope>NUCLEOTIDE SEQUENCE</scope>
    <source>
        <strain evidence="4">FACHB 800</strain>
    </source>
</reference>
<evidence type="ECO:0000313" key="4">
    <source>
        <dbReference type="EMBL" id="QXE22431.1"/>
    </source>
</evidence>
<dbReference type="Proteomes" id="UP000683511">
    <property type="component" value="Chromosome"/>
</dbReference>
<feature type="region of interest" description="Disordered" evidence="3">
    <location>
        <begin position="99"/>
        <end position="152"/>
    </location>
</feature>
<dbReference type="Gene3D" id="2.40.50.140">
    <property type="entry name" value="Nucleic acid-binding proteins"/>
    <property type="match status" value="1"/>
</dbReference>
<evidence type="ECO:0000256" key="1">
    <source>
        <dbReference type="ARBA" id="ARBA00023125"/>
    </source>
</evidence>
<organism evidence="4 5">
    <name type="scientific">Richelia sinica FACHB-800</name>
    <dbReference type="NCBI Taxonomy" id="1357546"/>
    <lineage>
        <taxon>Bacteria</taxon>
        <taxon>Bacillati</taxon>
        <taxon>Cyanobacteriota</taxon>
        <taxon>Cyanophyceae</taxon>
        <taxon>Nostocales</taxon>
        <taxon>Nostocaceae</taxon>
        <taxon>Richelia</taxon>
    </lineage>
</organism>
<gene>
    <name evidence="4" type="ORF">B6N60_01114</name>
</gene>
<keyword evidence="1 2" id="KW-0238">DNA-binding</keyword>
<dbReference type="InterPro" id="IPR000424">
    <property type="entry name" value="Primosome_PriB/ssb"/>
</dbReference>
<dbReference type="Pfam" id="PF00436">
    <property type="entry name" value="SSB"/>
    <property type="match status" value="1"/>
</dbReference>
<dbReference type="InterPro" id="IPR012340">
    <property type="entry name" value="NA-bd_OB-fold"/>
</dbReference>
<dbReference type="PROSITE" id="PS50935">
    <property type="entry name" value="SSB"/>
    <property type="match status" value="1"/>
</dbReference>
<dbReference type="CDD" id="cd04496">
    <property type="entry name" value="SSB_OBF"/>
    <property type="match status" value="1"/>
</dbReference>
<evidence type="ECO:0000256" key="3">
    <source>
        <dbReference type="SAM" id="MobiDB-lite"/>
    </source>
</evidence>
<dbReference type="KEGG" id="rsin:B6N60_01114"/>
<sequence>MNSCIVTAEIYDSPQLRHTPDGLEVTEMIVHISGLRPDDPSHPLKVVGWGNLAKEIHQNYHPGDRVILEGRLGMNTFETPQGYKEKRAELTLQRIHNIGATVPSPTRTPVAAPPPSQPAPYRSPEYETTPPAPNPSFTATPEPTYQPTTFDRPAYTTTSVTEAEPDPDDIPFARPVYAHTSLVNELWDTCEVGANSSWEGIKQIKP</sequence>
<dbReference type="SUPFAM" id="SSF50249">
    <property type="entry name" value="Nucleic acid-binding proteins"/>
    <property type="match status" value="1"/>
</dbReference>
<feature type="compositionally biased region" description="Polar residues" evidence="3">
    <location>
        <begin position="135"/>
        <end position="152"/>
    </location>
</feature>
<accession>A0A975T572</accession>
<dbReference type="GO" id="GO:0003697">
    <property type="term" value="F:single-stranded DNA binding"/>
    <property type="evidence" value="ECO:0007669"/>
    <property type="project" value="InterPro"/>
</dbReference>
<keyword evidence="5" id="KW-1185">Reference proteome</keyword>
<evidence type="ECO:0000313" key="5">
    <source>
        <dbReference type="Proteomes" id="UP000683511"/>
    </source>
</evidence>
<proteinExistence type="predicted"/>